<accession>A0A1Y6LE53</accession>
<keyword evidence="7" id="KW-0812">Transmembrane</keyword>
<dbReference type="GO" id="GO:0005199">
    <property type="term" value="F:structural constituent of cell wall"/>
    <property type="evidence" value="ECO:0007669"/>
    <property type="project" value="TreeGrafter"/>
</dbReference>
<evidence type="ECO:0000259" key="9">
    <source>
        <dbReference type="Pfam" id="PF22799"/>
    </source>
</evidence>
<keyword evidence="7" id="KW-1133">Transmembrane helix</keyword>
<dbReference type="InterPro" id="IPR054508">
    <property type="entry name" value="PIR1-like_C"/>
</dbReference>
<comment type="subcellular location">
    <subcellularLocation>
        <location evidence="1">Secreted</location>
        <location evidence="1">Cell wall</location>
    </subcellularLocation>
</comment>
<dbReference type="PANTHER" id="PTHR47254:SF1">
    <property type="entry name" value="CELL WALL MANNOPROTEIN CIS3-RELATED"/>
    <property type="match status" value="1"/>
</dbReference>
<dbReference type="Proteomes" id="UP000215453">
    <property type="component" value="Chromosome 3"/>
</dbReference>
<gene>
    <name evidence="10" type="ORF">ZT1A5_G4202</name>
</gene>
<evidence type="ECO:0000256" key="4">
    <source>
        <dbReference type="ARBA" id="ARBA00022729"/>
    </source>
</evidence>
<keyword evidence="3" id="KW-0964">Secreted</keyword>
<feature type="signal peptide" evidence="8">
    <location>
        <begin position="1"/>
        <end position="26"/>
    </location>
</feature>
<dbReference type="GO" id="GO:0009277">
    <property type="term" value="C:fungal-type cell wall"/>
    <property type="evidence" value="ECO:0007669"/>
    <property type="project" value="TreeGrafter"/>
</dbReference>
<evidence type="ECO:0000256" key="1">
    <source>
        <dbReference type="ARBA" id="ARBA00004191"/>
    </source>
</evidence>
<feature type="compositionally biased region" description="Polar residues" evidence="6">
    <location>
        <begin position="529"/>
        <end position="542"/>
    </location>
</feature>
<name>A0A1Y6LE53_ZYMTR</name>
<evidence type="ECO:0000313" key="10">
    <source>
        <dbReference type="EMBL" id="SMY22762.1"/>
    </source>
</evidence>
<evidence type="ECO:0000256" key="6">
    <source>
        <dbReference type="SAM" id="MobiDB-lite"/>
    </source>
</evidence>
<feature type="chain" id="PRO_5012576968" description="Cell wall mannoprotein PIR1-like C-terminal domain-containing protein" evidence="8">
    <location>
        <begin position="27"/>
        <end position="781"/>
    </location>
</feature>
<keyword evidence="7" id="KW-0472">Membrane</keyword>
<evidence type="ECO:0000256" key="5">
    <source>
        <dbReference type="ARBA" id="ARBA00038219"/>
    </source>
</evidence>
<evidence type="ECO:0000256" key="3">
    <source>
        <dbReference type="ARBA" id="ARBA00022525"/>
    </source>
</evidence>
<feature type="region of interest" description="Disordered" evidence="6">
    <location>
        <begin position="524"/>
        <end position="543"/>
    </location>
</feature>
<dbReference type="GO" id="GO:0031505">
    <property type="term" value="P:fungal-type cell wall organization"/>
    <property type="evidence" value="ECO:0007669"/>
    <property type="project" value="TreeGrafter"/>
</dbReference>
<dbReference type="PANTHER" id="PTHR47254">
    <property type="entry name" value="CELL WALL MANNOPROTEIN CIS3-RELATED"/>
    <property type="match status" value="1"/>
</dbReference>
<organism evidence="10 11">
    <name type="scientific">Zymoseptoria tritici ST99CH_1A5</name>
    <dbReference type="NCBI Taxonomy" id="1276529"/>
    <lineage>
        <taxon>Eukaryota</taxon>
        <taxon>Fungi</taxon>
        <taxon>Dikarya</taxon>
        <taxon>Ascomycota</taxon>
        <taxon>Pezizomycotina</taxon>
        <taxon>Dothideomycetes</taxon>
        <taxon>Dothideomycetidae</taxon>
        <taxon>Mycosphaerellales</taxon>
        <taxon>Mycosphaerellaceae</taxon>
        <taxon>Zymoseptoria</taxon>
    </lineage>
</organism>
<evidence type="ECO:0000256" key="7">
    <source>
        <dbReference type="SAM" id="Phobius"/>
    </source>
</evidence>
<feature type="domain" description="Cell wall mannoprotein PIR1-like C-terminal" evidence="9">
    <location>
        <begin position="219"/>
        <end position="293"/>
    </location>
</feature>
<keyword evidence="2" id="KW-0134">Cell wall</keyword>
<comment type="similarity">
    <text evidence="5">Belongs to the PIR protein family.</text>
</comment>
<protein>
    <recommendedName>
        <fullName evidence="9">Cell wall mannoprotein PIR1-like C-terminal domain-containing protein</fullName>
    </recommendedName>
</protein>
<dbReference type="Pfam" id="PF22799">
    <property type="entry name" value="PIR1-like_C"/>
    <property type="match status" value="1"/>
</dbReference>
<dbReference type="AlphaFoldDB" id="A0A1Y6LE53"/>
<feature type="transmembrane region" description="Helical" evidence="7">
    <location>
        <begin position="758"/>
        <end position="780"/>
    </location>
</feature>
<dbReference type="InterPro" id="IPR051153">
    <property type="entry name" value="Yeast_CWMannoprotein_PIR"/>
</dbReference>
<dbReference type="EMBL" id="LT882678">
    <property type="protein sequence ID" value="SMY22762.1"/>
    <property type="molecule type" value="Genomic_DNA"/>
</dbReference>
<keyword evidence="4 8" id="KW-0732">Signal</keyword>
<reference evidence="10 11" key="1">
    <citation type="submission" date="2016-10" db="EMBL/GenBank/DDBJ databases">
        <authorList>
            <person name="Varghese N."/>
        </authorList>
    </citation>
    <scope>NUCLEOTIDE SEQUENCE [LARGE SCALE GENOMIC DNA]</scope>
</reference>
<evidence type="ECO:0000313" key="11">
    <source>
        <dbReference type="Proteomes" id="UP000215453"/>
    </source>
</evidence>
<evidence type="ECO:0000256" key="2">
    <source>
        <dbReference type="ARBA" id="ARBA00022512"/>
    </source>
</evidence>
<sequence>MRFTGAALKLAVAAVLLGGTSIGASAQALQAEDKVTRPVCQPCPAGKVCLCDPNAAHPTATAVTLMTRPFCKPCPAGKVCLCDPDGSLSTSTAAALRVRVTSEETMTRPFCKPCPAGKVCLCDPDAAVATPTSDIDLHQRDEPMAGEDPTSALASILAASSLWPEGITPQMTPSSAPPLPTDCTDSLIDQFAMQLVFTPTYEAPVKRSLSNLGIWLINGTLLDTFARLGTIVANHQLQFDAFSQSGAIYTAGFSACGPTNARVLALGGNTTFWGCTSGGFANIYDENVAPQCVAAEIRLVHNEDSTLPLLAPSDNAPAEIAQESSLPLFPPAPNVAYSYAPRASSANATTQAGPTAFNTRTIASVESEKYAALSSAMAAAKTLDTPDLWLNSTAWMTPTPRSRSTTAEDTAKTLDAPNLWLNSTAWMTPTPHAHTATAVASATKQALPVVTIHSTHTVHWLDRVKRTPGGPDQLANDGANSDPFPFLTTVTRTLQAQTFTDVDDAGNDEVVTIPAMTKTLVLGPKDQAGSKTGSAIKATSTGEAGAAITTPAQTAGATSSPTANAIDALTRTNKLKERAVMPILPPDGNGTVNTGGAAVTVTEVATAYETTTFPVAVVTVTSDDSTTADVDAVSLPLEQATTVVIVDQTVTVDSALLSTTREPFTFPAGINTSAGALGVLINATNATAASLWSGWSTISTTAPAVSGSQNQMTLTSTAVISFQPTTLTEKSDMSATSELGAAASSTAAEAVAARRAEIGWLSIALVGIYGVSVMVVLAVVL</sequence>
<evidence type="ECO:0000256" key="8">
    <source>
        <dbReference type="SAM" id="SignalP"/>
    </source>
</evidence>
<proteinExistence type="inferred from homology"/>